<evidence type="ECO:0000313" key="4">
    <source>
        <dbReference type="EMBL" id="TKV57043.1"/>
    </source>
</evidence>
<gene>
    <name evidence="4" type="ORF">FDO65_19720</name>
</gene>
<feature type="region of interest" description="Disordered" evidence="3">
    <location>
        <begin position="269"/>
        <end position="289"/>
    </location>
</feature>
<dbReference type="GO" id="GO:0015074">
    <property type="term" value="P:DNA integration"/>
    <property type="evidence" value="ECO:0007669"/>
    <property type="project" value="InterPro"/>
</dbReference>
<protein>
    <submittedName>
        <fullName evidence="4">Uncharacterized protein</fullName>
    </submittedName>
</protein>
<evidence type="ECO:0000256" key="2">
    <source>
        <dbReference type="SAM" id="Coils"/>
    </source>
</evidence>
<organism evidence="4 5">
    <name type="scientific">Nakamurella flava</name>
    <dbReference type="NCBI Taxonomy" id="2576308"/>
    <lineage>
        <taxon>Bacteria</taxon>
        <taxon>Bacillati</taxon>
        <taxon>Actinomycetota</taxon>
        <taxon>Actinomycetes</taxon>
        <taxon>Nakamurellales</taxon>
        <taxon>Nakamurellaceae</taxon>
        <taxon>Nakamurella</taxon>
    </lineage>
</organism>
<name>A0A4U6QAQ5_9ACTN</name>
<dbReference type="SUPFAM" id="SSF47823">
    <property type="entry name" value="lambda integrase-like, N-terminal domain"/>
    <property type="match status" value="1"/>
</dbReference>
<reference evidence="4 5" key="1">
    <citation type="submission" date="2019-05" db="EMBL/GenBank/DDBJ databases">
        <title>Nakamurella sp. N5BH11, whole genome shotgun sequence.</title>
        <authorList>
            <person name="Tuo L."/>
        </authorList>
    </citation>
    <scope>NUCLEOTIDE SEQUENCE [LARGE SCALE GENOMIC DNA]</scope>
    <source>
        <strain evidence="4 5">N5BH11</strain>
    </source>
</reference>
<dbReference type="RefSeq" id="WP_137451429.1">
    <property type="nucleotide sequence ID" value="NZ_SZZH01000006.1"/>
</dbReference>
<dbReference type="InterPro" id="IPR013762">
    <property type="entry name" value="Integrase-like_cat_sf"/>
</dbReference>
<keyword evidence="5" id="KW-1185">Reference proteome</keyword>
<feature type="coiled-coil region" evidence="2">
    <location>
        <begin position="302"/>
        <end position="329"/>
    </location>
</feature>
<dbReference type="Proteomes" id="UP000306985">
    <property type="component" value="Unassembled WGS sequence"/>
</dbReference>
<dbReference type="GO" id="GO:0006310">
    <property type="term" value="P:DNA recombination"/>
    <property type="evidence" value="ECO:0007669"/>
    <property type="project" value="InterPro"/>
</dbReference>
<accession>A0A4U6QAQ5</accession>
<proteinExistence type="predicted"/>
<sequence length="331" mass="35702">MPPRYAQSWALFADWCAAAGRSALPADPATVLTFLQACPAAVPTQRRRVVAIDHHHVAAGQAPPGDDDDVRAAVGRPPGEPPWVAPDRAGVDAALRTLPSHGFTRGLFGRRDRALLVLAAVAGLPYRTIAGSTAADLHHEPGTGTVAVAIGRRRRVIVPVENALLCPACALTRWAETHAVLTRQIATRALAAHLRAVAPVTDTDDHHCRRPVSFAVGPVPLFPPIDQWGHVAFPQTPLSPHAVSRQTRTLLAGDVSEHRDVPVVTVEEQSVPPTAPEPAAPTYGRAERDEAWNRRRADLHRLSGVADELDEVERRAAELNRRVEELLGQLL</sequence>
<dbReference type="Gene3D" id="1.10.150.130">
    <property type="match status" value="1"/>
</dbReference>
<evidence type="ECO:0000256" key="1">
    <source>
        <dbReference type="ARBA" id="ARBA00023125"/>
    </source>
</evidence>
<dbReference type="InterPro" id="IPR010998">
    <property type="entry name" value="Integrase_recombinase_N"/>
</dbReference>
<evidence type="ECO:0000256" key="3">
    <source>
        <dbReference type="SAM" id="MobiDB-lite"/>
    </source>
</evidence>
<evidence type="ECO:0000313" key="5">
    <source>
        <dbReference type="Proteomes" id="UP000306985"/>
    </source>
</evidence>
<dbReference type="GO" id="GO:0003677">
    <property type="term" value="F:DNA binding"/>
    <property type="evidence" value="ECO:0007669"/>
    <property type="project" value="UniProtKB-KW"/>
</dbReference>
<dbReference type="EMBL" id="SZZH01000006">
    <property type="protein sequence ID" value="TKV57043.1"/>
    <property type="molecule type" value="Genomic_DNA"/>
</dbReference>
<keyword evidence="2" id="KW-0175">Coiled coil</keyword>
<dbReference type="AlphaFoldDB" id="A0A4U6QAQ5"/>
<dbReference type="Gene3D" id="1.10.443.10">
    <property type="entry name" value="Intergrase catalytic core"/>
    <property type="match status" value="1"/>
</dbReference>
<dbReference type="OrthoDB" id="4542577at2"/>
<keyword evidence="1" id="KW-0238">DNA-binding</keyword>
<feature type="region of interest" description="Disordered" evidence="3">
    <location>
        <begin position="57"/>
        <end position="81"/>
    </location>
</feature>
<comment type="caution">
    <text evidence="4">The sequence shown here is derived from an EMBL/GenBank/DDBJ whole genome shotgun (WGS) entry which is preliminary data.</text>
</comment>